<reference evidence="2 3" key="1">
    <citation type="journal article" date="2009" name="PLoS Genet.">
        <title>Genomic analysis of the basal lineage fungus Rhizopus oryzae reveals a whole-genome duplication.</title>
        <authorList>
            <person name="Ma L.-J."/>
            <person name="Ibrahim A.S."/>
            <person name="Skory C."/>
            <person name="Grabherr M.G."/>
            <person name="Burger G."/>
            <person name="Butler M."/>
            <person name="Elias M."/>
            <person name="Idnurm A."/>
            <person name="Lang B.F."/>
            <person name="Sone T."/>
            <person name="Abe A."/>
            <person name="Calvo S.E."/>
            <person name="Corrochano L.M."/>
            <person name="Engels R."/>
            <person name="Fu J."/>
            <person name="Hansberg W."/>
            <person name="Kim J.-M."/>
            <person name="Kodira C.D."/>
            <person name="Koehrsen M.J."/>
            <person name="Liu B."/>
            <person name="Miranda-Saavedra D."/>
            <person name="O'Leary S."/>
            <person name="Ortiz-Castellanos L."/>
            <person name="Poulter R."/>
            <person name="Rodriguez-Romero J."/>
            <person name="Ruiz-Herrera J."/>
            <person name="Shen Y.-Q."/>
            <person name="Zeng Q."/>
            <person name="Galagan J."/>
            <person name="Birren B.W."/>
            <person name="Cuomo C.A."/>
            <person name="Wickes B.L."/>
        </authorList>
    </citation>
    <scope>NUCLEOTIDE SEQUENCE [LARGE SCALE GENOMIC DNA]</scope>
    <source>
        <strain evidence="3">RA 99-880 / ATCC MYA-4621 / FGSC 9543 / NRRL 43880</strain>
    </source>
</reference>
<dbReference type="Proteomes" id="UP000009138">
    <property type="component" value="Unassembled WGS sequence"/>
</dbReference>
<keyword evidence="1" id="KW-1133">Transmembrane helix</keyword>
<evidence type="ECO:0000313" key="2">
    <source>
        <dbReference type="EMBL" id="EIE82559.1"/>
    </source>
</evidence>
<dbReference type="GeneID" id="93614235"/>
<organism evidence="2 3">
    <name type="scientific">Rhizopus delemar (strain RA 99-880 / ATCC MYA-4621 / FGSC 9543 / NRRL 43880)</name>
    <name type="common">Mucormycosis agent</name>
    <name type="synonym">Rhizopus arrhizus var. delemar</name>
    <dbReference type="NCBI Taxonomy" id="246409"/>
    <lineage>
        <taxon>Eukaryota</taxon>
        <taxon>Fungi</taxon>
        <taxon>Fungi incertae sedis</taxon>
        <taxon>Mucoromycota</taxon>
        <taxon>Mucoromycotina</taxon>
        <taxon>Mucoromycetes</taxon>
        <taxon>Mucorales</taxon>
        <taxon>Mucorineae</taxon>
        <taxon>Rhizopodaceae</taxon>
        <taxon>Rhizopus</taxon>
    </lineage>
</organism>
<feature type="transmembrane region" description="Helical" evidence="1">
    <location>
        <begin position="23"/>
        <end position="40"/>
    </location>
</feature>
<dbReference type="RefSeq" id="XP_067517955.1">
    <property type="nucleotide sequence ID" value="XM_067661854.1"/>
</dbReference>
<name>I1C279_RHIO9</name>
<dbReference type="EMBL" id="CH476736">
    <property type="protein sequence ID" value="EIE82559.1"/>
    <property type="molecule type" value="Genomic_DNA"/>
</dbReference>
<dbReference type="VEuPathDB" id="FungiDB:RO3G_07264"/>
<dbReference type="AlphaFoldDB" id="I1C279"/>
<dbReference type="InParanoid" id="I1C279"/>
<keyword evidence="3" id="KW-1185">Reference proteome</keyword>
<keyword evidence="1" id="KW-0812">Transmembrane</keyword>
<protein>
    <submittedName>
        <fullName evidence="2">Uncharacterized protein</fullName>
    </submittedName>
</protein>
<keyword evidence="1" id="KW-0472">Membrane</keyword>
<accession>I1C279</accession>
<evidence type="ECO:0000313" key="3">
    <source>
        <dbReference type="Proteomes" id="UP000009138"/>
    </source>
</evidence>
<gene>
    <name evidence="2" type="ORF">RO3G_07264</name>
</gene>
<proteinExistence type="predicted"/>
<evidence type="ECO:0000256" key="1">
    <source>
        <dbReference type="SAM" id="Phobius"/>
    </source>
</evidence>
<sequence>MGIHYEFLYNPQKKRNSYIRETFHYHVVTFFGFTLIMPLTSKNLSNMDKFCVSL</sequence>